<feature type="non-terminal residue" evidence="1">
    <location>
        <position position="106"/>
    </location>
</feature>
<evidence type="ECO:0000313" key="2">
    <source>
        <dbReference type="Proteomes" id="UP000789920"/>
    </source>
</evidence>
<sequence length="106" mass="12747">DRVERKRDEIGVLGKFTIENFLILRKITVKIKKLDEAENDKEWRRIAEELLAKQKEQIDKLLKEVEKLEQENKEKDQRIKELEQNQIISTNLNKLEESERSLEAQM</sequence>
<reference evidence="1" key="1">
    <citation type="submission" date="2021-06" db="EMBL/GenBank/DDBJ databases">
        <authorList>
            <person name="Kallberg Y."/>
            <person name="Tangrot J."/>
            <person name="Rosling A."/>
        </authorList>
    </citation>
    <scope>NUCLEOTIDE SEQUENCE</scope>
    <source>
        <strain evidence="1">MA461A</strain>
    </source>
</reference>
<organism evidence="1 2">
    <name type="scientific">Racocetra persica</name>
    <dbReference type="NCBI Taxonomy" id="160502"/>
    <lineage>
        <taxon>Eukaryota</taxon>
        <taxon>Fungi</taxon>
        <taxon>Fungi incertae sedis</taxon>
        <taxon>Mucoromycota</taxon>
        <taxon>Glomeromycotina</taxon>
        <taxon>Glomeromycetes</taxon>
        <taxon>Diversisporales</taxon>
        <taxon>Gigasporaceae</taxon>
        <taxon>Racocetra</taxon>
    </lineage>
</organism>
<accession>A0ACA9SRM2</accession>
<comment type="caution">
    <text evidence="1">The sequence shown here is derived from an EMBL/GenBank/DDBJ whole genome shotgun (WGS) entry which is preliminary data.</text>
</comment>
<keyword evidence="2" id="KW-1185">Reference proteome</keyword>
<proteinExistence type="predicted"/>
<name>A0ACA9SRM2_9GLOM</name>
<evidence type="ECO:0000313" key="1">
    <source>
        <dbReference type="EMBL" id="CAG8847135.1"/>
    </source>
</evidence>
<feature type="non-terminal residue" evidence="1">
    <location>
        <position position="1"/>
    </location>
</feature>
<gene>
    <name evidence="1" type="ORF">RPERSI_LOCUS34490</name>
</gene>
<dbReference type="Proteomes" id="UP000789920">
    <property type="component" value="Unassembled WGS sequence"/>
</dbReference>
<dbReference type="EMBL" id="CAJVQC010154461">
    <property type="protein sequence ID" value="CAG8847135.1"/>
    <property type="molecule type" value="Genomic_DNA"/>
</dbReference>
<protein>
    <submittedName>
        <fullName evidence="1">12827_t:CDS:1</fullName>
    </submittedName>
</protein>